<accession>A0A818WDW9</accession>
<dbReference type="InterPro" id="IPR000177">
    <property type="entry name" value="Apple"/>
</dbReference>
<keyword evidence="1" id="KW-0677">Repeat</keyword>
<dbReference type="OrthoDB" id="10058901at2759"/>
<dbReference type="Proteomes" id="UP000663881">
    <property type="component" value="Unassembled WGS sequence"/>
</dbReference>
<sequence>MALVAIVAKHSSVATHDSYSQALRRRLNGYNDDEREQYNMFLRRVAQQLVADEDDDESFRGTMRKRVDSVSNDGTILGIGTNYKLYTRATLNSDWIQVPNTEGLVIGVTQLHDGTILGIGTNYKLYTRATLNSDWVNVANTEGLVIGVTQLQDGTILGIGTNYKLYTRATLNSDWVNVANTEGLVIGVTQLHDGTILGIGTNNKLYTRATLNSDWIQVSNTMGAVIAVTQLHDGTILGIGTNNKLYTRATLNSDWIEVPNTMGAVIGITQLNYPTISATPASKAATNTASKAAANTASKAATNTASEAATTTAHLSTSSRCTEIVIGKDNYGGDMDATHPAQVHSPAACAALCEQYPDCTAWTFNVQSAKCWTKDKTTSLNASPDAITGTCKKPSK</sequence>
<protein>
    <recommendedName>
        <fullName evidence="3">Apple domain-containing protein</fullName>
    </recommendedName>
</protein>
<dbReference type="CDD" id="cd01100">
    <property type="entry name" value="APPLE_Factor_XI_like"/>
    <property type="match status" value="1"/>
</dbReference>
<gene>
    <name evidence="5" type="ORF">OKA104_LOCUS13961</name>
    <name evidence="4" type="ORF">VCS650_LOCUS37936</name>
</gene>
<organism evidence="5 6">
    <name type="scientific">Adineta steineri</name>
    <dbReference type="NCBI Taxonomy" id="433720"/>
    <lineage>
        <taxon>Eukaryota</taxon>
        <taxon>Metazoa</taxon>
        <taxon>Spiralia</taxon>
        <taxon>Gnathifera</taxon>
        <taxon>Rotifera</taxon>
        <taxon>Eurotatoria</taxon>
        <taxon>Bdelloidea</taxon>
        <taxon>Adinetida</taxon>
        <taxon>Adinetidae</taxon>
        <taxon>Adineta</taxon>
    </lineage>
</organism>
<dbReference type="GO" id="GO:0005576">
    <property type="term" value="C:extracellular region"/>
    <property type="evidence" value="ECO:0007669"/>
    <property type="project" value="InterPro"/>
</dbReference>
<dbReference type="EMBL" id="CAJNON010001077">
    <property type="protein sequence ID" value="CAF1424820.1"/>
    <property type="molecule type" value="Genomic_DNA"/>
</dbReference>
<evidence type="ECO:0000313" key="6">
    <source>
        <dbReference type="Proteomes" id="UP000663881"/>
    </source>
</evidence>
<reference evidence="5" key="1">
    <citation type="submission" date="2021-02" db="EMBL/GenBank/DDBJ databases">
        <authorList>
            <person name="Nowell W R."/>
        </authorList>
    </citation>
    <scope>NUCLEOTIDE SEQUENCE</scope>
</reference>
<dbReference type="SUPFAM" id="SSF69322">
    <property type="entry name" value="Tricorn protease domain 2"/>
    <property type="match status" value="1"/>
</dbReference>
<comment type="caution">
    <text evidence="5">The sequence shown here is derived from an EMBL/GenBank/DDBJ whole genome shotgun (WGS) entry which is preliminary data.</text>
</comment>
<evidence type="ECO:0000313" key="5">
    <source>
        <dbReference type="EMBL" id="CAF3722773.1"/>
    </source>
</evidence>
<dbReference type="Gene3D" id="3.50.4.10">
    <property type="entry name" value="Hepatocyte Growth Factor"/>
    <property type="match status" value="1"/>
</dbReference>
<proteinExistence type="predicted"/>
<evidence type="ECO:0000313" key="4">
    <source>
        <dbReference type="EMBL" id="CAF1424820.1"/>
    </source>
</evidence>
<dbReference type="Proteomes" id="UP000663891">
    <property type="component" value="Unassembled WGS sequence"/>
</dbReference>
<dbReference type="Pfam" id="PF14295">
    <property type="entry name" value="PAN_4"/>
    <property type="match status" value="1"/>
</dbReference>
<dbReference type="InterPro" id="IPR003609">
    <property type="entry name" value="Pan_app"/>
</dbReference>
<feature type="domain" description="Apple" evidence="3">
    <location>
        <begin position="330"/>
        <end position="372"/>
    </location>
</feature>
<dbReference type="AlphaFoldDB" id="A0A818WDW9"/>
<evidence type="ECO:0000256" key="2">
    <source>
        <dbReference type="ARBA" id="ARBA00023157"/>
    </source>
</evidence>
<name>A0A818WDW9_9BILA</name>
<keyword evidence="2" id="KW-1015">Disulfide bond</keyword>
<evidence type="ECO:0000259" key="3">
    <source>
        <dbReference type="Pfam" id="PF14295"/>
    </source>
</evidence>
<dbReference type="GO" id="GO:0006508">
    <property type="term" value="P:proteolysis"/>
    <property type="evidence" value="ECO:0007669"/>
    <property type="project" value="InterPro"/>
</dbReference>
<dbReference type="EMBL" id="CAJOAY010000721">
    <property type="protein sequence ID" value="CAF3722773.1"/>
    <property type="molecule type" value="Genomic_DNA"/>
</dbReference>
<evidence type="ECO:0000256" key="1">
    <source>
        <dbReference type="ARBA" id="ARBA00022737"/>
    </source>
</evidence>